<dbReference type="AlphaFoldDB" id="A0A4R8SW64"/>
<dbReference type="EMBL" id="PECL01000007">
    <property type="protein sequence ID" value="TEA06576.1"/>
    <property type="molecule type" value="Genomic_DNA"/>
</dbReference>
<dbReference type="Proteomes" id="UP000294604">
    <property type="component" value="Unassembled WGS sequence"/>
</dbReference>
<feature type="region of interest" description="Disordered" evidence="1">
    <location>
        <begin position="1"/>
        <end position="30"/>
    </location>
</feature>
<accession>A0A4R8SW64</accession>
<evidence type="ECO:0000256" key="1">
    <source>
        <dbReference type="SAM" id="MobiDB-lite"/>
    </source>
</evidence>
<protein>
    <submittedName>
        <fullName evidence="2">Uncharacterized protein</fullName>
    </submittedName>
</protein>
<gene>
    <name evidence="2" type="ORF">CCUG60884_01714</name>
</gene>
<reference evidence="2 3" key="1">
    <citation type="journal article" date="2019" name="Sci. Rep.">
        <title>Extended insight into the Mycobacterium chelonae-abscessus complex through whole genome sequencing of Mycobacterium salmoniphilum outbreak and Mycobacterium salmoniphilum-like strains.</title>
        <authorList>
            <person name="Behra P.R.K."/>
            <person name="Das S."/>
            <person name="Pettersson B.M.F."/>
            <person name="Shirreff L."/>
            <person name="DuCote T."/>
            <person name="Jacobsson K.G."/>
            <person name="Ennis D.G."/>
            <person name="Kirsebom L.A."/>
        </authorList>
    </citation>
    <scope>NUCLEOTIDE SEQUENCE [LARGE SCALE GENOMIC DNA]</scope>
    <source>
        <strain evidence="2 3">CCUG 60884</strain>
    </source>
</reference>
<evidence type="ECO:0000313" key="2">
    <source>
        <dbReference type="EMBL" id="TEA06576.1"/>
    </source>
</evidence>
<sequence length="48" mass="5213">MLLLGLSGSQDQKRPRHLSGGVSGSPVSEAPYGRHTIIDWASVNPQRR</sequence>
<evidence type="ECO:0000313" key="3">
    <source>
        <dbReference type="Proteomes" id="UP000294604"/>
    </source>
</evidence>
<name>A0A4R8SW64_9MYCO</name>
<proteinExistence type="predicted"/>
<comment type="caution">
    <text evidence="2">The sequence shown here is derived from an EMBL/GenBank/DDBJ whole genome shotgun (WGS) entry which is preliminary data.</text>
</comment>
<organism evidence="2 3">
    <name type="scientific">Mycobacteroides salmoniphilum</name>
    <dbReference type="NCBI Taxonomy" id="404941"/>
    <lineage>
        <taxon>Bacteria</taxon>
        <taxon>Bacillati</taxon>
        <taxon>Actinomycetota</taxon>
        <taxon>Actinomycetes</taxon>
        <taxon>Mycobacteriales</taxon>
        <taxon>Mycobacteriaceae</taxon>
        <taxon>Mycobacteroides</taxon>
    </lineage>
</organism>